<comment type="similarity">
    <text evidence="7">Belongs to the 5'-nucleotidase family.</text>
</comment>
<dbReference type="InterPro" id="IPR036907">
    <property type="entry name" value="5'-Nucleotdase_C_sf"/>
</dbReference>
<dbReference type="Pfam" id="PF00746">
    <property type="entry name" value="Gram_pos_anchor"/>
    <property type="match status" value="1"/>
</dbReference>
<dbReference type="PANTHER" id="PTHR11575">
    <property type="entry name" value="5'-NUCLEOTIDASE-RELATED"/>
    <property type="match status" value="1"/>
</dbReference>
<dbReference type="NCBIfam" id="TIGR01167">
    <property type="entry name" value="LPXTG_anchor"/>
    <property type="match status" value="1"/>
</dbReference>
<evidence type="ECO:0000256" key="7">
    <source>
        <dbReference type="RuleBase" id="RU362119"/>
    </source>
</evidence>
<evidence type="ECO:0000256" key="5">
    <source>
        <dbReference type="ARBA" id="ARBA00022837"/>
    </source>
</evidence>
<proteinExistence type="inferred from homology"/>
<dbReference type="EMBL" id="RJPM01000001">
    <property type="protein sequence ID" value="RSJ77619.1"/>
    <property type="molecule type" value="Genomic_DNA"/>
</dbReference>
<dbReference type="NCBIfam" id="NF040549">
    <property type="entry name" value="Nt5e_LPXTG"/>
    <property type="match status" value="1"/>
</dbReference>
<dbReference type="InterPro" id="IPR019931">
    <property type="entry name" value="LPXTG_anchor"/>
</dbReference>
<dbReference type="Pfam" id="PF00149">
    <property type="entry name" value="Metallophos"/>
    <property type="match status" value="1"/>
</dbReference>
<feature type="compositionally biased region" description="Polar residues" evidence="8">
    <location>
        <begin position="702"/>
        <end position="720"/>
    </location>
</feature>
<feature type="region of interest" description="Disordered" evidence="8">
    <location>
        <begin position="622"/>
        <end position="722"/>
    </location>
</feature>
<dbReference type="SUPFAM" id="SSF55816">
    <property type="entry name" value="5'-nucleotidase (syn. UDP-sugar hydrolase), C-terminal domain"/>
    <property type="match status" value="1"/>
</dbReference>
<keyword evidence="5" id="KW-0106">Calcium</keyword>
<dbReference type="Gene3D" id="3.90.780.10">
    <property type="entry name" value="5'-Nucleotidase, C-terminal domain"/>
    <property type="match status" value="1"/>
</dbReference>
<sequence>MKKKHLILPVLSTVLLAPAFLDHQVAADEVQPATAVANVSDSAQKPAETDLAQAGGVSADEASVNAAIAANAQDVSGASDASLPEATILHTNDVHGRIVEEKGVIGDAKLATVIKEERAKNPQTLVVDAGDAFQGLPISNSSKGEERAKILNEIGYDAMAVGNHEFDFGLDEAKKYKEILNFPLLSANTYANNARVFQASTIVDKDKNVEGDEFVVIGVTTPETATKTHPKNIQGVTFADPITEVNRVIDEVEARAAAEGKTYKNYVVLAHLGVDTTTPVEWRGSTLAEALSKNAKLKGKRVTVIDGHSHTVESTTYGENVTYNQTGSYLHNIGKVIFKANQLLGNPQQIPAATAKKATPDPVVSEMVKKIKEKYDAENAKVIVANSPVELNGDRENVRVRETNLGNVVADALYKYGQTGFVNKTDLAVTNGGGLRETIAKDKPITKGNVIAVLPFGNTISQIKVTGQNIADMFAKSLGSILQEKDGKPVLDENGQPLLEPSGGFLQVSGAKVYYDTTLPAEKRILRIEIKNKETGAYEALDLAKTYYLTTNDFLAAGGDGYTMLGGAREEGPSMDVAFAEYLESADLTAYAAINPNSRTISMSASKDTDGDGYTDIEEIQQGTDPKDAASKPGQSNPANPANPTNPTNPTVPTTPSNPVVPSQPNHPVAPETKPQEQPSVEKPNTAQPAANKATYQAPAQVRTTEVASKQGTLPKTGSKNPILLSLFGLVLGTLGISSLKKTQKD</sequence>
<dbReference type="Proteomes" id="UP000272213">
    <property type="component" value="Unassembled WGS sequence"/>
</dbReference>
<evidence type="ECO:0000313" key="11">
    <source>
        <dbReference type="Proteomes" id="UP000272213"/>
    </source>
</evidence>
<dbReference type="InterPro" id="IPR008334">
    <property type="entry name" value="5'-Nucleotdase_C"/>
</dbReference>
<dbReference type="RefSeq" id="WP_125381450.1">
    <property type="nucleotide sequence ID" value="NZ_RJPM01000001.1"/>
</dbReference>
<dbReference type="InterPro" id="IPR004843">
    <property type="entry name" value="Calcineurin-like_PHP"/>
</dbReference>
<dbReference type="PANTHER" id="PTHR11575:SF24">
    <property type="entry name" value="5'-NUCLEOTIDASE"/>
    <property type="match status" value="1"/>
</dbReference>
<name>A0A3R9L8F8_STRCR</name>
<evidence type="ECO:0000256" key="8">
    <source>
        <dbReference type="SAM" id="MobiDB-lite"/>
    </source>
</evidence>
<dbReference type="Pfam" id="PF18884">
    <property type="entry name" value="TSP3_bac"/>
    <property type="match status" value="1"/>
</dbReference>
<dbReference type="GO" id="GO:0030288">
    <property type="term" value="C:outer membrane-bounded periplasmic space"/>
    <property type="evidence" value="ECO:0007669"/>
    <property type="project" value="TreeGrafter"/>
</dbReference>
<evidence type="ECO:0000256" key="2">
    <source>
        <dbReference type="ARBA" id="ARBA00022512"/>
    </source>
</evidence>
<dbReference type="PROSITE" id="PS00786">
    <property type="entry name" value="5_NUCLEOTIDASE_2"/>
    <property type="match status" value="1"/>
</dbReference>
<dbReference type="PRINTS" id="PR01607">
    <property type="entry name" value="APYRASEFAMLY"/>
</dbReference>
<dbReference type="InterPro" id="IPR029052">
    <property type="entry name" value="Metallo-depent_PP-like"/>
</dbReference>
<dbReference type="GO" id="GO:0009166">
    <property type="term" value="P:nucleotide catabolic process"/>
    <property type="evidence" value="ECO:0007669"/>
    <property type="project" value="InterPro"/>
</dbReference>
<keyword evidence="3" id="KW-0964">Secreted</keyword>
<keyword evidence="7" id="KW-0547">Nucleotide-binding</keyword>
<protein>
    <submittedName>
        <fullName evidence="10">Trifunctional nucleotide phosphoesterase protein YfkN</fullName>
    </submittedName>
</protein>
<evidence type="ECO:0000259" key="9">
    <source>
        <dbReference type="PROSITE" id="PS50847"/>
    </source>
</evidence>
<dbReference type="SUPFAM" id="SSF56300">
    <property type="entry name" value="Metallo-dependent phosphatases"/>
    <property type="match status" value="1"/>
</dbReference>
<feature type="domain" description="Gram-positive cocci surface proteins LPxTG" evidence="9">
    <location>
        <begin position="714"/>
        <end position="746"/>
    </location>
</feature>
<dbReference type="InterPro" id="IPR006146">
    <property type="entry name" value="5'-Nucleotdase_CS"/>
</dbReference>
<keyword evidence="6" id="KW-0572">Peptidoglycan-anchor</keyword>
<dbReference type="InterPro" id="IPR059100">
    <property type="entry name" value="TSP3_bac"/>
</dbReference>
<dbReference type="Gene3D" id="3.60.21.10">
    <property type="match status" value="1"/>
</dbReference>
<feature type="compositionally biased region" description="Polar residues" evidence="8">
    <location>
        <begin position="676"/>
        <end position="689"/>
    </location>
</feature>
<reference evidence="10 11" key="1">
    <citation type="submission" date="2018-11" db="EMBL/GenBank/DDBJ databases">
        <title>Species Designations Belie Phenotypic and Genotypic Heterogeneity in Oral Streptococci.</title>
        <authorList>
            <person name="Velsko I."/>
        </authorList>
    </citation>
    <scope>NUCLEOTIDE SEQUENCE [LARGE SCALE GENOMIC DNA]</scope>
    <source>
        <strain evidence="10 11">BCA6</strain>
    </source>
</reference>
<evidence type="ECO:0000313" key="10">
    <source>
        <dbReference type="EMBL" id="RSJ77619.1"/>
    </source>
</evidence>
<comment type="subcellular location">
    <subcellularLocation>
        <location evidence="1">Secreted</location>
    </subcellularLocation>
</comment>
<evidence type="ECO:0000256" key="4">
    <source>
        <dbReference type="ARBA" id="ARBA00022729"/>
    </source>
</evidence>
<keyword evidence="2" id="KW-0134">Cell wall</keyword>
<dbReference type="AlphaFoldDB" id="A0A3R9L8F8"/>
<dbReference type="GO" id="GO:0046872">
    <property type="term" value="F:metal ion binding"/>
    <property type="evidence" value="ECO:0007669"/>
    <property type="project" value="InterPro"/>
</dbReference>
<accession>A0A3R9L8F8</accession>
<dbReference type="PROSITE" id="PS50847">
    <property type="entry name" value="GRAM_POS_ANCHORING"/>
    <property type="match status" value="1"/>
</dbReference>
<dbReference type="Pfam" id="PF02872">
    <property type="entry name" value="5_nucleotid_C"/>
    <property type="match status" value="1"/>
</dbReference>
<feature type="compositionally biased region" description="Low complexity" evidence="8">
    <location>
        <begin position="635"/>
        <end position="666"/>
    </location>
</feature>
<dbReference type="GO" id="GO:0000166">
    <property type="term" value="F:nucleotide binding"/>
    <property type="evidence" value="ECO:0007669"/>
    <property type="project" value="UniProtKB-KW"/>
</dbReference>
<dbReference type="GO" id="GO:0008768">
    <property type="term" value="F:UDP-sugar diphosphatase activity"/>
    <property type="evidence" value="ECO:0007669"/>
    <property type="project" value="TreeGrafter"/>
</dbReference>
<organism evidence="10 11">
    <name type="scientific">Streptococcus cristatus</name>
    <dbReference type="NCBI Taxonomy" id="45634"/>
    <lineage>
        <taxon>Bacteria</taxon>
        <taxon>Bacillati</taxon>
        <taxon>Bacillota</taxon>
        <taxon>Bacilli</taxon>
        <taxon>Lactobacillales</taxon>
        <taxon>Streptococcaceae</taxon>
        <taxon>Streptococcus</taxon>
    </lineage>
</organism>
<comment type="caution">
    <text evidence="10">The sequence shown here is derived from an EMBL/GenBank/DDBJ whole genome shotgun (WGS) entry which is preliminary data.</text>
</comment>
<gene>
    <name evidence="10" type="primary">yfkN</name>
    <name evidence="10" type="ORF">D8798_00400</name>
</gene>
<keyword evidence="7" id="KW-0378">Hydrolase</keyword>
<dbReference type="InterPro" id="IPR006179">
    <property type="entry name" value="5_nucleotidase/apyrase"/>
</dbReference>
<dbReference type="GO" id="GO:0008253">
    <property type="term" value="F:5'-nucleotidase activity"/>
    <property type="evidence" value="ECO:0007669"/>
    <property type="project" value="TreeGrafter"/>
</dbReference>
<evidence type="ECO:0000256" key="3">
    <source>
        <dbReference type="ARBA" id="ARBA00022525"/>
    </source>
</evidence>
<keyword evidence="4" id="KW-0732">Signal</keyword>
<evidence type="ECO:0000256" key="1">
    <source>
        <dbReference type="ARBA" id="ARBA00004613"/>
    </source>
</evidence>
<evidence type="ECO:0000256" key="6">
    <source>
        <dbReference type="ARBA" id="ARBA00023088"/>
    </source>
</evidence>